<feature type="transmembrane region" description="Helical" evidence="6">
    <location>
        <begin position="131"/>
        <end position="152"/>
    </location>
</feature>
<dbReference type="Pfam" id="PF00892">
    <property type="entry name" value="EamA"/>
    <property type="match status" value="2"/>
</dbReference>
<dbReference type="PANTHER" id="PTHR22911">
    <property type="entry name" value="ACYL-MALONYL CONDENSING ENZYME-RELATED"/>
    <property type="match status" value="1"/>
</dbReference>
<reference evidence="8" key="1">
    <citation type="journal article" date="2020" name="New Phytol.">
        <title>Comparative genomics reveals dynamic genome evolution in host specialist ectomycorrhizal fungi.</title>
        <authorList>
            <person name="Lofgren L.A."/>
            <person name="Nguyen N.H."/>
            <person name="Vilgalys R."/>
            <person name="Ruytinx J."/>
            <person name="Liao H.L."/>
            <person name="Branco S."/>
            <person name="Kuo A."/>
            <person name="LaButti K."/>
            <person name="Lipzen A."/>
            <person name="Andreopoulos W."/>
            <person name="Pangilinan J."/>
            <person name="Riley R."/>
            <person name="Hundley H."/>
            <person name="Na H."/>
            <person name="Barry K."/>
            <person name="Grigoriev I.V."/>
            <person name="Stajich J.E."/>
            <person name="Kennedy P.G."/>
        </authorList>
    </citation>
    <scope>NUCLEOTIDE SEQUENCE</scope>
    <source>
        <strain evidence="8">S12</strain>
    </source>
</reference>
<feature type="domain" description="EamA" evidence="7">
    <location>
        <begin position="67"/>
        <end position="204"/>
    </location>
</feature>
<evidence type="ECO:0000313" key="8">
    <source>
        <dbReference type="EMBL" id="KAG1795681.1"/>
    </source>
</evidence>
<accession>A0A9P7ASJ6</accession>
<feature type="compositionally biased region" description="Basic and acidic residues" evidence="5">
    <location>
        <begin position="416"/>
        <end position="428"/>
    </location>
</feature>
<evidence type="ECO:0000259" key="7">
    <source>
        <dbReference type="Pfam" id="PF00892"/>
    </source>
</evidence>
<comment type="caution">
    <text evidence="8">The sequence shown here is derived from an EMBL/GenBank/DDBJ whole genome shotgun (WGS) entry which is preliminary data.</text>
</comment>
<feature type="transmembrane region" description="Helical" evidence="6">
    <location>
        <begin position="99"/>
        <end position="119"/>
    </location>
</feature>
<dbReference type="EMBL" id="JABBWE010000021">
    <property type="protein sequence ID" value="KAG1795681.1"/>
    <property type="molecule type" value="Genomic_DNA"/>
</dbReference>
<evidence type="ECO:0000256" key="5">
    <source>
        <dbReference type="SAM" id="MobiDB-lite"/>
    </source>
</evidence>
<dbReference type="GO" id="GO:0016020">
    <property type="term" value="C:membrane"/>
    <property type="evidence" value="ECO:0007669"/>
    <property type="project" value="UniProtKB-SubCell"/>
</dbReference>
<feature type="transmembrane region" description="Helical" evidence="6">
    <location>
        <begin position="297"/>
        <end position="317"/>
    </location>
</feature>
<feature type="transmembrane region" description="Helical" evidence="6">
    <location>
        <begin position="352"/>
        <end position="370"/>
    </location>
</feature>
<evidence type="ECO:0000256" key="2">
    <source>
        <dbReference type="ARBA" id="ARBA00022692"/>
    </source>
</evidence>
<dbReference type="PANTHER" id="PTHR22911:SF6">
    <property type="entry name" value="SOLUTE CARRIER FAMILY 35 MEMBER G1"/>
    <property type="match status" value="1"/>
</dbReference>
<evidence type="ECO:0000256" key="4">
    <source>
        <dbReference type="ARBA" id="ARBA00023136"/>
    </source>
</evidence>
<feature type="region of interest" description="Disordered" evidence="5">
    <location>
        <begin position="408"/>
        <end position="428"/>
    </location>
</feature>
<dbReference type="GeneID" id="64596458"/>
<dbReference type="SUPFAM" id="SSF103481">
    <property type="entry name" value="Multidrug resistance efflux transporter EmrE"/>
    <property type="match status" value="2"/>
</dbReference>
<comment type="subcellular location">
    <subcellularLocation>
        <location evidence="1">Membrane</location>
        <topology evidence="1">Multi-pass membrane protein</topology>
    </subcellularLocation>
</comment>
<sequence length="428" mass="46686">MSTINGYIALSQSPTEDQTSSDDIDLTSSLPTGRRRIFGPQSRWFESLQLRWRGMTSRAIAFVETNLGMLLIIVAQFFFVCMNLGVKQLNSLDVPMHTLELIAVRMGITLACCVLYMVAMKIPDPILGPKGVRLLLVNRGLCGFFGLFGMYYSLQYLSLADATVLSFLAPLSAAIGGYIVLKEPYSKREAFAAIVSLLGVILIARPPFLFGNTNSVNSDSSDAASSLATAIDRIRAVCVAVFGIVLGTGALLSMRAIGKRAHPMHLMMFFSTWCTIVASAAMYFMKIPIVYPHNWKWAAMLIFIGLSGFFAQTLTTIGYQHETAARGSMGQYVQLLFAGVLEYVIFGTVPSALSLIGAAIIMASAIYVIISKKGSPKEPEAIRLREPDSALEEGLMYTELPNTTIKLAETGSSRRIGHEDLKEKPPST</sequence>
<organism evidence="8 9">
    <name type="scientific">Suillus plorans</name>
    <dbReference type="NCBI Taxonomy" id="116603"/>
    <lineage>
        <taxon>Eukaryota</taxon>
        <taxon>Fungi</taxon>
        <taxon>Dikarya</taxon>
        <taxon>Basidiomycota</taxon>
        <taxon>Agaricomycotina</taxon>
        <taxon>Agaricomycetes</taxon>
        <taxon>Agaricomycetidae</taxon>
        <taxon>Boletales</taxon>
        <taxon>Suillineae</taxon>
        <taxon>Suillaceae</taxon>
        <taxon>Suillus</taxon>
    </lineage>
</organism>
<keyword evidence="4 6" id="KW-0472">Membrane</keyword>
<dbReference type="Proteomes" id="UP000719766">
    <property type="component" value="Unassembled WGS sequence"/>
</dbReference>
<dbReference type="InterPro" id="IPR037185">
    <property type="entry name" value="EmrE-like"/>
</dbReference>
<feature type="transmembrane region" description="Helical" evidence="6">
    <location>
        <begin position="59"/>
        <end position="79"/>
    </location>
</feature>
<evidence type="ECO:0000256" key="3">
    <source>
        <dbReference type="ARBA" id="ARBA00022989"/>
    </source>
</evidence>
<keyword evidence="9" id="KW-1185">Reference proteome</keyword>
<dbReference type="InterPro" id="IPR000620">
    <property type="entry name" value="EamA_dom"/>
</dbReference>
<evidence type="ECO:0000313" key="9">
    <source>
        <dbReference type="Proteomes" id="UP000719766"/>
    </source>
</evidence>
<proteinExistence type="predicted"/>
<feature type="transmembrane region" description="Helical" evidence="6">
    <location>
        <begin position="266"/>
        <end position="285"/>
    </location>
</feature>
<evidence type="ECO:0000256" key="1">
    <source>
        <dbReference type="ARBA" id="ARBA00004141"/>
    </source>
</evidence>
<dbReference type="OrthoDB" id="306876at2759"/>
<feature type="transmembrane region" description="Helical" evidence="6">
    <location>
        <begin position="164"/>
        <end position="181"/>
    </location>
</feature>
<dbReference type="AlphaFoldDB" id="A0A9P7ASJ6"/>
<gene>
    <name evidence="8" type="ORF">HD556DRAFT_1363504</name>
</gene>
<feature type="transmembrane region" description="Helical" evidence="6">
    <location>
        <begin position="234"/>
        <end position="254"/>
    </location>
</feature>
<dbReference type="RefSeq" id="XP_041161435.1">
    <property type="nucleotide sequence ID" value="XM_041302694.1"/>
</dbReference>
<keyword evidence="3 6" id="KW-1133">Transmembrane helix</keyword>
<feature type="domain" description="EamA" evidence="7">
    <location>
        <begin position="240"/>
        <end position="369"/>
    </location>
</feature>
<evidence type="ECO:0000256" key="6">
    <source>
        <dbReference type="SAM" id="Phobius"/>
    </source>
</evidence>
<keyword evidence="2 6" id="KW-0812">Transmembrane</keyword>
<protein>
    <recommendedName>
        <fullName evidence="7">EamA domain-containing protein</fullName>
    </recommendedName>
</protein>
<name>A0A9P7ASJ6_9AGAM</name>